<reference evidence="1" key="1">
    <citation type="submission" date="2023-08" db="EMBL/GenBank/DDBJ databases">
        <authorList>
            <person name="Alioto T."/>
            <person name="Alioto T."/>
            <person name="Gomez Garrido J."/>
        </authorList>
    </citation>
    <scope>NUCLEOTIDE SEQUENCE</scope>
</reference>
<keyword evidence="2" id="KW-1185">Reference proteome</keyword>
<dbReference type="Proteomes" id="UP001162480">
    <property type="component" value="Chromosome 11"/>
</dbReference>
<dbReference type="AlphaFoldDB" id="A0AA36F8Z7"/>
<sequence length="99" mass="10050">MVSGSYKQEPYSLKMLRLEPYAFLANAVMSSRFAIGNGTSSGAEKCLGELGVSKVVDVGVGVATAESTEGAAAVVVGVLAAVIGVGRRGACLSFSFSLE</sequence>
<accession>A0AA36F8Z7</accession>
<protein>
    <submittedName>
        <fullName evidence="1">Uncharacterized protein</fullName>
    </submittedName>
</protein>
<proteinExistence type="predicted"/>
<evidence type="ECO:0000313" key="1">
    <source>
        <dbReference type="EMBL" id="CAI9730221.1"/>
    </source>
</evidence>
<name>A0AA36F8Z7_OCTVU</name>
<dbReference type="EMBL" id="OX597824">
    <property type="protein sequence ID" value="CAI9730221.1"/>
    <property type="molecule type" value="Genomic_DNA"/>
</dbReference>
<gene>
    <name evidence="1" type="ORF">OCTVUL_1B020202</name>
</gene>
<organism evidence="1 2">
    <name type="scientific">Octopus vulgaris</name>
    <name type="common">Common octopus</name>
    <dbReference type="NCBI Taxonomy" id="6645"/>
    <lineage>
        <taxon>Eukaryota</taxon>
        <taxon>Metazoa</taxon>
        <taxon>Spiralia</taxon>
        <taxon>Lophotrochozoa</taxon>
        <taxon>Mollusca</taxon>
        <taxon>Cephalopoda</taxon>
        <taxon>Coleoidea</taxon>
        <taxon>Octopodiformes</taxon>
        <taxon>Octopoda</taxon>
        <taxon>Incirrata</taxon>
        <taxon>Octopodidae</taxon>
        <taxon>Octopus</taxon>
    </lineage>
</organism>
<evidence type="ECO:0000313" key="2">
    <source>
        <dbReference type="Proteomes" id="UP001162480"/>
    </source>
</evidence>